<dbReference type="InterPro" id="IPR050485">
    <property type="entry name" value="Proline_metab_enzyme"/>
</dbReference>
<dbReference type="PANTHER" id="PTHR42862">
    <property type="entry name" value="DELTA-1-PYRROLINE-5-CARBOXYLATE DEHYDROGENASE 1, ISOFORM A-RELATED"/>
    <property type="match status" value="1"/>
</dbReference>
<gene>
    <name evidence="5" type="ORF">J4H92_05470</name>
</gene>
<accession>A0A939MK09</accession>
<dbReference type="GO" id="GO:0003842">
    <property type="term" value="F:L-glutamate gamma-semialdehyde dehydrogenase activity"/>
    <property type="evidence" value="ECO:0007669"/>
    <property type="project" value="TreeGrafter"/>
</dbReference>
<dbReference type="Proteomes" id="UP000664382">
    <property type="component" value="Unassembled WGS sequence"/>
</dbReference>
<keyword evidence="2" id="KW-0520">NAD</keyword>
<feature type="compositionally biased region" description="Basic and acidic residues" evidence="3">
    <location>
        <begin position="473"/>
        <end position="484"/>
    </location>
</feature>
<dbReference type="InterPro" id="IPR015590">
    <property type="entry name" value="Aldehyde_DH_dom"/>
</dbReference>
<evidence type="ECO:0000313" key="6">
    <source>
        <dbReference type="Proteomes" id="UP000664382"/>
    </source>
</evidence>
<dbReference type="InterPro" id="IPR016162">
    <property type="entry name" value="Ald_DH_N"/>
</dbReference>
<evidence type="ECO:0000313" key="5">
    <source>
        <dbReference type="EMBL" id="MBO1901395.1"/>
    </source>
</evidence>
<sequence>MAEDRGGTEEDRVRASLARVEGWLAALAPADATTPGSTAPAEREEHGILDGLRDDADSFDFLRRLLDALAGEADPFAAALSLRSAAQELPPSLPARDRLAVRAGGLASLGLPWAVLPLARRRLRERVAHLILSARLPGREPEQTDARLRETLRANAAAGFDTLLAPSGDPVLGPEGAADEIARLAALAALPGATSIAVDPARVVPGGSWWSLDADAARAADLAPLLDVAEEHGTVVVFEGHDHRSALLATELALLALGPHERAAVRAGVHLAADLPESADAAERLAALSRARVARGGEPLELIVGRGGFAGQARIDSLLSGLPVPVFDSEDEARAGLLRLVRKLAGHAGAVRTVIATEDPLLLAAATVLAEAAARPAVQLRAGTVPALARTLADHGFAVRLRLPVFAPKTFGSAAGPLVRLAAEAADPESDLSRAARVLHRAPRADPAEREELARAFELADRPAPPSHRTQRRSREWNPSERDSALFYRPPAETGRFDTGGLTAAVLGLGADDTGRIVLEPTGEVRALPVVSGTGFANEPDTDASSAENRDWARRLLARASAARGVEAAAVAQAREAAADTGALLDLAAAAAEPWRAQRAAERSIRVARLALGLASARDRLIEESVAESGAPIASVDADVSGAIDATRYLGQLAAGLGAVRGAEFVPGRIAVVVADAGVPLAERAEAVAAVLAAGSAAVLVAHPSLARSSAALIEEWRAAGLPEGTVSLAVASEAASGTGGADASEETPDSAGAASDPHIALAAGLAADPRVDRAQVLGRRETARALLRRRPDLRVEGRFRALGSTLIAPNADLPAAVRDAVRSAFGGAAADARSARVLVLLGSAARSKRLRRLLADAVRNLRVGDAAAAPEAAGTDPLVFDLGPLASPPGPAGLRALTELQPGEEWLVRPEQLDDAGLLWRPGVRTGVRRDARFWADAIGVPVLGVVSAHSLDEAIRLQGALGGGSTAALHAGGELEIIPWLDGVRAAALVVGRATVDARIERHPGGGWGGAGTGGDALTGGPNRLTGLGSWRLREGTPSSTLHLRGLDPRVRSLIETAQSSLGYEEFDRVRRAALSDALAWRTSLGRVHDEVGLGIERNVLRHHPVHGHVRLAERGSSAELVRVLAAGLLVGAPLTVSTGEVLPPELSRFLEEQEIPVSLERDDDWLERTVATETLEGPEAMADRVRLIGGDPRRTAEWLGGLDRVPLWTEPVTMAGPVELLVFLREQSVSIAAHRHGFAAPPPGVDEWLDALDARVDP</sequence>
<dbReference type="EMBL" id="JAGDYM010000005">
    <property type="protein sequence ID" value="MBO1901395.1"/>
    <property type="molecule type" value="Genomic_DNA"/>
</dbReference>
<dbReference type="Gene3D" id="3.40.309.10">
    <property type="entry name" value="Aldehyde Dehydrogenase, Chain A, domain 2"/>
    <property type="match status" value="1"/>
</dbReference>
<feature type="domain" description="Aldehyde dehydrogenase" evidence="4">
    <location>
        <begin position="764"/>
        <end position="1019"/>
    </location>
</feature>
<comment type="caution">
    <text evidence="5">The sequence shown here is derived from an EMBL/GenBank/DDBJ whole genome shotgun (WGS) entry which is preliminary data.</text>
</comment>
<dbReference type="AlphaFoldDB" id="A0A939MK09"/>
<name>A0A939MK09_9MICO</name>
<feature type="domain" description="Aldehyde dehydrogenase" evidence="4">
    <location>
        <begin position="567"/>
        <end position="737"/>
    </location>
</feature>
<dbReference type="Pfam" id="PF00171">
    <property type="entry name" value="Aldedh"/>
    <property type="match status" value="2"/>
</dbReference>
<dbReference type="GO" id="GO:0009898">
    <property type="term" value="C:cytoplasmic side of plasma membrane"/>
    <property type="evidence" value="ECO:0007669"/>
    <property type="project" value="TreeGrafter"/>
</dbReference>
<evidence type="ECO:0000256" key="2">
    <source>
        <dbReference type="ARBA" id="ARBA00023027"/>
    </source>
</evidence>
<dbReference type="RefSeq" id="WP_208096936.1">
    <property type="nucleotide sequence ID" value="NZ_JAGDYM010000005.1"/>
</dbReference>
<evidence type="ECO:0000256" key="1">
    <source>
        <dbReference type="ARBA" id="ARBA00023002"/>
    </source>
</evidence>
<dbReference type="SUPFAM" id="SSF53720">
    <property type="entry name" value="ALDH-like"/>
    <property type="match status" value="1"/>
</dbReference>
<keyword evidence="1" id="KW-0560">Oxidoreductase</keyword>
<dbReference type="GO" id="GO:0010133">
    <property type="term" value="P:L-proline catabolic process to L-glutamate"/>
    <property type="evidence" value="ECO:0007669"/>
    <property type="project" value="TreeGrafter"/>
</dbReference>
<dbReference type="PANTHER" id="PTHR42862:SF1">
    <property type="entry name" value="DELTA-1-PYRROLINE-5-CARBOXYLATE DEHYDROGENASE 2, ISOFORM A-RELATED"/>
    <property type="match status" value="1"/>
</dbReference>
<organism evidence="5 6">
    <name type="scientific">Leucobacter weissii</name>
    <dbReference type="NCBI Taxonomy" id="1983706"/>
    <lineage>
        <taxon>Bacteria</taxon>
        <taxon>Bacillati</taxon>
        <taxon>Actinomycetota</taxon>
        <taxon>Actinomycetes</taxon>
        <taxon>Micrococcales</taxon>
        <taxon>Microbacteriaceae</taxon>
        <taxon>Leucobacter</taxon>
    </lineage>
</organism>
<reference evidence="5" key="1">
    <citation type="submission" date="2021-03" db="EMBL/GenBank/DDBJ databases">
        <title>Leucobacter chromiisoli sp. nov., isolated from chromium-containing soil of chemical plant.</title>
        <authorList>
            <person name="Xu Z."/>
        </authorList>
    </citation>
    <scope>NUCLEOTIDE SEQUENCE</scope>
    <source>
        <strain evidence="5">S27</strain>
    </source>
</reference>
<dbReference type="InterPro" id="IPR016163">
    <property type="entry name" value="Ald_DH_C"/>
</dbReference>
<proteinExistence type="predicted"/>
<dbReference type="InterPro" id="IPR016161">
    <property type="entry name" value="Ald_DH/histidinol_DH"/>
</dbReference>
<dbReference type="Gene3D" id="3.20.20.220">
    <property type="match status" value="1"/>
</dbReference>
<dbReference type="Gene3D" id="3.40.605.10">
    <property type="entry name" value="Aldehyde Dehydrogenase, Chain A, domain 1"/>
    <property type="match status" value="1"/>
</dbReference>
<evidence type="ECO:0000256" key="3">
    <source>
        <dbReference type="SAM" id="MobiDB-lite"/>
    </source>
</evidence>
<evidence type="ECO:0000259" key="4">
    <source>
        <dbReference type="Pfam" id="PF00171"/>
    </source>
</evidence>
<keyword evidence="6" id="KW-1185">Reference proteome</keyword>
<feature type="region of interest" description="Disordered" evidence="3">
    <location>
        <begin position="457"/>
        <end position="484"/>
    </location>
</feature>
<protein>
    <submittedName>
        <fullName evidence="5">Aldehyde dehydrogenase family protein</fullName>
    </submittedName>
</protein>